<protein>
    <submittedName>
        <fullName evidence="1">Uncharacterized protein</fullName>
    </submittedName>
</protein>
<dbReference type="EMBL" id="JACWMS010000005">
    <property type="protein sequence ID" value="MBD1322212.1"/>
    <property type="molecule type" value="Genomic_DNA"/>
</dbReference>
<evidence type="ECO:0000313" key="2">
    <source>
        <dbReference type="Proteomes" id="UP000602395"/>
    </source>
</evidence>
<keyword evidence="2" id="KW-1185">Reference proteome</keyword>
<dbReference type="RefSeq" id="WP_190268584.1">
    <property type="nucleotide sequence ID" value="NZ_BAABAD010000004.1"/>
</dbReference>
<dbReference type="Proteomes" id="UP000602395">
    <property type="component" value="Unassembled WGS sequence"/>
</dbReference>
<accession>A0ABR7WKC9</accession>
<organism evidence="1 2">
    <name type="scientific">Gordonia hankookensis</name>
    <dbReference type="NCBI Taxonomy" id="589403"/>
    <lineage>
        <taxon>Bacteria</taxon>
        <taxon>Bacillati</taxon>
        <taxon>Actinomycetota</taxon>
        <taxon>Actinomycetes</taxon>
        <taxon>Mycobacteriales</taxon>
        <taxon>Gordoniaceae</taxon>
        <taxon>Gordonia</taxon>
    </lineage>
</organism>
<name>A0ABR7WKC9_9ACTN</name>
<reference evidence="1 2" key="1">
    <citation type="submission" date="2020-09" db="EMBL/GenBank/DDBJ databases">
        <title>Novel species in genus Gordonia.</title>
        <authorList>
            <person name="Zhang G."/>
        </authorList>
    </citation>
    <scope>NUCLEOTIDE SEQUENCE [LARGE SCALE GENOMIC DNA]</scope>
    <source>
        <strain evidence="1 2">ON-33</strain>
    </source>
</reference>
<proteinExistence type="predicted"/>
<comment type="caution">
    <text evidence="1">The sequence shown here is derived from an EMBL/GenBank/DDBJ whole genome shotgun (WGS) entry which is preliminary data.</text>
</comment>
<evidence type="ECO:0000313" key="1">
    <source>
        <dbReference type="EMBL" id="MBD1322212.1"/>
    </source>
</evidence>
<gene>
    <name evidence="1" type="ORF">IDF66_21750</name>
</gene>
<sequence>MTLIERAYTVAVDDAARQVVTAAATEAGRHADEIIGTGPLPGTDEWEAEQGTAVPRQRVLAWHLVSLRIQLGAGLDGLETVLVLRTQGATWATIGRAAGMTRQAAHERWGTRIRAVLDPAGDGLPDIVPDDDPR</sequence>